<keyword evidence="3" id="KW-1185">Reference proteome</keyword>
<dbReference type="EMBL" id="RYZW01000227">
    <property type="protein sequence ID" value="TDZ37420.1"/>
    <property type="molecule type" value="Genomic_DNA"/>
</dbReference>
<dbReference type="Proteomes" id="UP000295703">
    <property type="component" value="Unassembled WGS sequence"/>
</dbReference>
<reference evidence="2 3" key="1">
    <citation type="submission" date="2018-12" db="EMBL/GenBank/DDBJ databases">
        <title>Genome sequence and assembly of Colletotrichum trifolii.</title>
        <authorList>
            <person name="Gan P."/>
            <person name="Shirasu K."/>
        </authorList>
    </citation>
    <scope>NUCLEOTIDE SEQUENCE [LARGE SCALE GENOMIC DNA]</scope>
    <source>
        <strain evidence="2 3">543-2</strain>
    </source>
</reference>
<evidence type="ECO:0000313" key="3">
    <source>
        <dbReference type="Proteomes" id="UP000295703"/>
    </source>
</evidence>
<organism evidence="2 3">
    <name type="scientific">Colletotrichum trifolii</name>
    <dbReference type="NCBI Taxonomy" id="5466"/>
    <lineage>
        <taxon>Eukaryota</taxon>
        <taxon>Fungi</taxon>
        <taxon>Dikarya</taxon>
        <taxon>Ascomycota</taxon>
        <taxon>Pezizomycotina</taxon>
        <taxon>Sordariomycetes</taxon>
        <taxon>Hypocreomycetidae</taxon>
        <taxon>Glomerellales</taxon>
        <taxon>Glomerellaceae</taxon>
        <taxon>Colletotrichum</taxon>
        <taxon>Colletotrichum orbiculare species complex</taxon>
    </lineage>
</organism>
<gene>
    <name evidence="2" type="ORF">CTRI78_v011116</name>
</gene>
<sequence>MLFLSLLVPFMILLEGAIRAKAIPQVYFDLTVEEFAQKVSEMAQLAGNASSAPNNYDDDDDRPRHLHDANIQKRAPVGGEINNSPVTQVIVEALAARCEAAFGAGYRPLSGKVNSDTQIEIGCSLDGSIARDTNYDCPPSEAAATIIGHNFRNGIATFGYCGTRIKVNTRDDYGSVTTYFGSWYPEPPNSPGTYDDYVALAGDGKGSFVFGSTSFKNSGSGHSWSCLACPGGLLKITTRVVTFAAGVSHKH</sequence>
<evidence type="ECO:0000313" key="2">
    <source>
        <dbReference type="EMBL" id="TDZ37420.1"/>
    </source>
</evidence>
<name>A0A4R8QHI7_COLTR</name>
<comment type="caution">
    <text evidence="2">The sequence shown here is derived from an EMBL/GenBank/DDBJ whole genome shotgun (WGS) entry which is preliminary data.</text>
</comment>
<feature type="chain" id="PRO_5021002511" description="Secreted in xylem 1 protein" evidence="1">
    <location>
        <begin position="23"/>
        <end position="251"/>
    </location>
</feature>
<evidence type="ECO:0008006" key="4">
    <source>
        <dbReference type="Google" id="ProtNLM"/>
    </source>
</evidence>
<accession>A0A4R8QHI7</accession>
<dbReference type="AlphaFoldDB" id="A0A4R8QHI7"/>
<keyword evidence="1" id="KW-0732">Signal</keyword>
<protein>
    <recommendedName>
        <fullName evidence="4">Secreted in xylem 1 protein</fullName>
    </recommendedName>
</protein>
<evidence type="ECO:0000256" key="1">
    <source>
        <dbReference type="SAM" id="SignalP"/>
    </source>
</evidence>
<proteinExistence type="predicted"/>
<feature type="signal peptide" evidence="1">
    <location>
        <begin position="1"/>
        <end position="22"/>
    </location>
</feature>